<name>A0ABV4GQ09_9BRAD</name>
<gene>
    <name evidence="1" type="ORF">ABH992_005357</name>
</gene>
<sequence length="150" mass="16818">MMAGQAPRADIEMAFLAIAPAGGKTGNQQVVIVMSTCDGTSTPAKRAFYLLRINNATTWRSAGFELFTRSSEACTADVDVNDRLWNAQLARHCVHRHFGLYYHDRNRVRFFDWLARAVDRSQAGLPSSQSFSWLSHVVGKVHLAHRLVIE</sequence>
<dbReference type="EMBL" id="JBGBZN010000002">
    <property type="protein sequence ID" value="MEY9472958.1"/>
    <property type="molecule type" value="Genomic_DNA"/>
</dbReference>
<evidence type="ECO:0000313" key="2">
    <source>
        <dbReference type="Proteomes" id="UP001565474"/>
    </source>
</evidence>
<protein>
    <submittedName>
        <fullName evidence="1">Uncharacterized protein</fullName>
    </submittedName>
</protein>
<accession>A0ABV4GQ09</accession>
<organism evidence="1 2">
    <name type="scientific">Bradyrhizobium yuanmingense</name>
    <dbReference type="NCBI Taxonomy" id="108015"/>
    <lineage>
        <taxon>Bacteria</taxon>
        <taxon>Pseudomonadati</taxon>
        <taxon>Pseudomonadota</taxon>
        <taxon>Alphaproteobacteria</taxon>
        <taxon>Hyphomicrobiales</taxon>
        <taxon>Nitrobacteraceae</taxon>
        <taxon>Bradyrhizobium</taxon>
    </lineage>
</organism>
<dbReference type="Proteomes" id="UP001565474">
    <property type="component" value="Unassembled WGS sequence"/>
</dbReference>
<reference evidence="1 2" key="1">
    <citation type="submission" date="2024-07" db="EMBL/GenBank/DDBJ databases">
        <title>Genomic Encyclopedia of Type Strains, Phase V (KMG-V): Genome sequencing to study the core and pangenomes of soil and plant-associated prokaryotes.</title>
        <authorList>
            <person name="Whitman W."/>
        </authorList>
    </citation>
    <scope>NUCLEOTIDE SEQUENCE [LARGE SCALE GENOMIC DNA]</scope>
    <source>
        <strain evidence="1 2">USDA 222</strain>
    </source>
</reference>
<dbReference type="RefSeq" id="WP_157784102.1">
    <property type="nucleotide sequence ID" value="NZ_JBGBYD010000002.1"/>
</dbReference>
<comment type="caution">
    <text evidence="1">The sequence shown here is derived from an EMBL/GenBank/DDBJ whole genome shotgun (WGS) entry which is preliminary data.</text>
</comment>
<proteinExistence type="predicted"/>
<keyword evidence="2" id="KW-1185">Reference proteome</keyword>
<evidence type="ECO:0000313" key="1">
    <source>
        <dbReference type="EMBL" id="MEY9472958.1"/>
    </source>
</evidence>